<evidence type="ECO:0000313" key="3">
    <source>
        <dbReference type="EMBL" id="MDY3561235.1"/>
    </source>
</evidence>
<accession>A0ABU5F0Y7</accession>
<dbReference type="InterPro" id="IPR003675">
    <property type="entry name" value="Rce1/LyrA-like_dom"/>
</dbReference>
<keyword evidence="3" id="KW-0378">Hydrolase</keyword>
<keyword evidence="3" id="KW-0482">Metalloprotease</keyword>
<dbReference type="Pfam" id="PF02517">
    <property type="entry name" value="Rce1-like"/>
    <property type="match status" value="1"/>
</dbReference>
<keyword evidence="1" id="KW-0812">Transmembrane</keyword>
<feature type="transmembrane region" description="Helical" evidence="1">
    <location>
        <begin position="192"/>
        <end position="212"/>
    </location>
</feature>
<feature type="transmembrane region" description="Helical" evidence="1">
    <location>
        <begin position="115"/>
        <end position="138"/>
    </location>
</feature>
<dbReference type="Proteomes" id="UP001272242">
    <property type="component" value="Unassembled WGS sequence"/>
</dbReference>
<reference evidence="4" key="1">
    <citation type="journal article" date="2023" name="Mar. Drugs">
        <title>Gemmata algarum, a Novel Planctomycete Isolated from an Algal Mat, Displays Antimicrobial Activity.</title>
        <authorList>
            <person name="Kumar G."/>
            <person name="Kallscheuer N."/>
            <person name="Kashif M."/>
            <person name="Ahamad S."/>
            <person name="Jagadeeshwari U."/>
            <person name="Pannikurungottu S."/>
            <person name="Haufschild T."/>
            <person name="Kabuu M."/>
            <person name="Sasikala C."/>
            <person name="Jogler C."/>
            <person name="Ramana C."/>
        </authorList>
    </citation>
    <scope>NUCLEOTIDE SEQUENCE [LARGE SCALE GENOMIC DNA]</scope>
    <source>
        <strain evidence="4">JC673</strain>
    </source>
</reference>
<keyword evidence="1" id="KW-1133">Transmembrane helix</keyword>
<dbReference type="EMBL" id="JAXBLV010000190">
    <property type="protein sequence ID" value="MDY3561235.1"/>
    <property type="molecule type" value="Genomic_DNA"/>
</dbReference>
<dbReference type="RefSeq" id="WP_320687682.1">
    <property type="nucleotide sequence ID" value="NZ_JAXBLV010000190.1"/>
</dbReference>
<gene>
    <name evidence="3" type="ORF">R5W23_002510</name>
</gene>
<keyword evidence="1" id="KW-0472">Membrane</keyword>
<keyword evidence="3" id="KW-0645">Protease</keyword>
<dbReference type="GO" id="GO:0008237">
    <property type="term" value="F:metallopeptidase activity"/>
    <property type="evidence" value="ECO:0007669"/>
    <property type="project" value="UniProtKB-KW"/>
</dbReference>
<feature type="transmembrane region" description="Helical" evidence="1">
    <location>
        <begin position="224"/>
        <end position="243"/>
    </location>
</feature>
<feature type="transmembrane region" description="Helical" evidence="1">
    <location>
        <begin position="263"/>
        <end position="287"/>
    </location>
</feature>
<evidence type="ECO:0000259" key="2">
    <source>
        <dbReference type="Pfam" id="PF02517"/>
    </source>
</evidence>
<name>A0ABU5F0Y7_9BACT</name>
<feature type="domain" description="CAAX prenyl protease 2/Lysostaphin resistance protein A-like" evidence="2">
    <location>
        <begin position="193"/>
        <end position="279"/>
    </location>
</feature>
<sequence>MPIVHPVRRLLCRRCGETAEPVAGQCPWCGNYAEAITRPHNRRRPARARPVRASFEEDAYEDRRPVRPEYAIPVRRPYLIPPLVVVAVAYFGLLASLVGCAVIVAIGGMTEGDDLLAGQAFAEVVTTGLTLLALGLAWKASRQKVPEGTTALTWAASFPLLCILLVLNLAFFTLLRELLKPLGAPEPERMKLTLITVLLICVQPGIVEELFFRQMTLGVLRRSLNVHLAIWLTAVAFAGAHLGNILGMPYLFLVGGFFGYARVYGGLPLAVLLHFLHNLAVVAYDAYRPFG</sequence>
<organism evidence="3 4">
    <name type="scientific">Gemmata algarum</name>
    <dbReference type="NCBI Taxonomy" id="2975278"/>
    <lineage>
        <taxon>Bacteria</taxon>
        <taxon>Pseudomonadati</taxon>
        <taxon>Planctomycetota</taxon>
        <taxon>Planctomycetia</taxon>
        <taxon>Gemmatales</taxon>
        <taxon>Gemmataceae</taxon>
        <taxon>Gemmata</taxon>
    </lineage>
</organism>
<proteinExistence type="predicted"/>
<evidence type="ECO:0000256" key="1">
    <source>
        <dbReference type="SAM" id="Phobius"/>
    </source>
</evidence>
<protein>
    <submittedName>
        <fullName evidence="3">CPBP family intramembrane metalloprotease</fullName>
    </submittedName>
</protein>
<feature type="transmembrane region" description="Helical" evidence="1">
    <location>
        <begin position="150"/>
        <end position="172"/>
    </location>
</feature>
<feature type="transmembrane region" description="Helical" evidence="1">
    <location>
        <begin position="83"/>
        <end position="109"/>
    </location>
</feature>
<evidence type="ECO:0000313" key="4">
    <source>
        <dbReference type="Proteomes" id="UP001272242"/>
    </source>
</evidence>
<keyword evidence="4" id="KW-1185">Reference proteome</keyword>
<comment type="caution">
    <text evidence="3">The sequence shown here is derived from an EMBL/GenBank/DDBJ whole genome shotgun (WGS) entry which is preliminary data.</text>
</comment>